<dbReference type="InterPro" id="IPR008271">
    <property type="entry name" value="Ser/Thr_kinase_AS"/>
</dbReference>
<gene>
    <name evidence="8" type="ORF">GSOID_T00015728001</name>
</gene>
<keyword evidence="9" id="KW-1185">Reference proteome</keyword>
<sequence>MTSELEYARREASTLAQLDHRNVVKFVDFLDDEKPEWVLGHVCFLITDFCSGGSLVEWIKEMKNAGRRTTADEARIIAAQLVSALSFCHDQKPAIVHQDIKPANVFVMDDFITKCSTTRPSKNQLSLEVNIQRHEHRRSTRTSLFDVFGENADEFADFEVLLEKCTRADRSRRPKNAVELRNEDVRAVFRYRLEKGERPCEIVSPPFEDEKDAQIRLLKEELAKKDKKIAELENGKVEDGQNREIIEKENSKLKTVNEKLKKELAKIRPSFAKIESELNEARNLIQQLTTEHESEREQWKNFEKRK</sequence>
<comment type="similarity">
    <text evidence="5">Belongs to the protein kinase superfamily. Ser/Thr protein kinase family. GCN2 subfamily.</text>
</comment>
<evidence type="ECO:0000256" key="1">
    <source>
        <dbReference type="ARBA" id="ARBA00022679"/>
    </source>
</evidence>
<dbReference type="Pfam" id="PF00069">
    <property type="entry name" value="Pkinase"/>
    <property type="match status" value="1"/>
</dbReference>
<dbReference type="InParanoid" id="E4XNG8"/>
<keyword evidence="2" id="KW-0547">Nucleotide-binding</keyword>
<dbReference type="GO" id="GO:0005524">
    <property type="term" value="F:ATP binding"/>
    <property type="evidence" value="ECO:0007669"/>
    <property type="project" value="UniProtKB-KW"/>
</dbReference>
<dbReference type="OrthoDB" id="4062651at2759"/>
<dbReference type="AlphaFoldDB" id="E4XNG8"/>
<dbReference type="GO" id="GO:0005634">
    <property type="term" value="C:nucleus"/>
    <property type="evidence" value="ECO:0007669"/>
    <property type="project" value="TreeGrafter"/>
</dbReference>
<dbReference type="Proteomes" id="UP000001307">
    <property type="component" value="Unassembled WGS sequence"/>
</dbReference>
<dbReference type="Gene3D" id="1.10.510.10">
    <property type="entry name" value="Transferase(Phosphotransferase) domain 1"/>
    <property type="match status" value="1"/>
</dbReference>
<evidence type="ECO:0000313" key="8">
    <source>
        <dbReference type="EMBL" id="CBY11406.1"/>
    </source>
</evidence>
<evidence type="ECO:0000259" key="7">
    <source>
        <dbReference type="PROSITE" id="PS50011"/>
    </source>
</evidence>
<dbReference type="InterPro" id="IPR011009">
    <property type="entry name" value="Kinase-like_dom_sf"/>
</dbReference>
<dbReference type="GO" id="GO:0004672">
    <property type="term" value="F:protein kinase activity"/>
    <property type="evidence" value="ECO:0007669"/>
    <property type="project" value="InterPro"/>
</dbReference>
<dbReference type="SUPFAM" id="SSF56112">
    <property type="entry name" value="Protein kinase-like (PK-like)"/>
    <property type="match status" value="1"/>
</dbReference>
<dbReference type="PROSITE" id="PS50011">
    <property type="entry name" value="PROTEIN_KINASE_DOM"/>
    <property type="match status" value="1"/>
</dbReference>
<dbReference type="GO" id="GO:0005737">
    <property type="term" value="C:cytoplasm"/>
    <property type="evidence" value="ECO:0007669"/>
    <property type="project" value="TreeGrafter"/>
</dbReference>
<feature type="domain" description="Protein kinase" evidence="7">
    <location>
        <begin position="1"/>
        <end position="306"/>
    </location>
</feature>
<feature type="coiled-coil region" evidence="6">
    <location>
        <begin position="215"/>
        <end position="305"/>
    </location>
</feature>
<dbReference type="InterPro" id="IPR050339">
    <property type="entry name" value="CC_SR_Kinase"/>
</dbReference>
<proteinExistence type="inferred from homology"/>
<keyword evidence="3" id="KW-0418">Kinase</keyword>
<evidence type="ECO:0000256" key="3">
    <source>
        <dbReference type="ARBA" id="ARBA00022777"/>
    </source>
</evidence>
<dbReference type="EMBL" id="FN653084">
    <property type="protein sequence ID" value="CBY11406.1"/>
    <property type="molecule type" value="Genomic_DNA"/>
</dbReference>
<name>E4XNG8_OIKDI</name>
<keyword evidence="1" id="KW-0808">Transferase</keyword>
<dbReference type="SMART" id="SM00220">
    <property type="entry name" value="S_TKc"/>
    <property type="match status" value="1"/>
</dbReference>
<keyword evidence="4" id="KW-0067">ATP-binding</keyword>
<evidence type="ECO:0000256" key="2">
    <source>
        <dbReference type="ARBA" id="ARBA00022741"/>
    </source>
</evidence>
<evidence type="ECO:0000256" key="4">
    <source>
        <dbReference type="ARBA" id="ARBA00022840"/>
    </source>
</evidence>
<organism evidence="8 9">
    <name type="scientific">Oikopleura dioica</name>
    <name type="common">Tunicate</name>
    <dbReference type="NCBI Taxonomy" id="34765"/>
    <lineage>
        <taxon>Eukaryota</taxon>
        <taxon>Metazoa</taxon>
        <taxon>Chordata</taxon>
        <taxon>Tunicata</taxon>
        <taxon>Appendicularia</taxon>
        <taxon>Copelata</taxon>
        <taxon>Oikopleuridae</taxon>
        <taxon>Oikopleura</taxon>
    </lineage>
</organism>
<dbReference type="GO" id="GO:0110031">
    <property type="term" value="P:negative regulation of G2/MI transition of meiotic cell cycle"/>
    <property type="evidence" value="ECO:0007669"/>
    <property type="project" value="TreeGrafter"/>
</dbReference>
<reference evidence="8 9" key="1">
    <citation type="journal article" date="2010" name="Science">
        <title>Plasticity of animal genome architecture unmasked by rapid evolution of a pelagic tunicate.</title>
        <authorList>
            <person name="Denoeud F."/>
            <person name="Henriet S."/>
            <person name="Mungpakdee S."/>
            <person name="Aury J.M."/>
            <person name="Da Silva C."/>
            <person name="Brinkmann H."/>
            <person name="Mikhaleva J."/>
            <person name="Olsen L.C."/>
            <person name="Jubin C."/>
            <person name="Canestro C."/>
            <person name="Bouquet J.M."/>
            <person name="Danks G."/>
            <person name="Poulain J."/>
            <person name="Campsteijn C."/>
            <person name="Adamski M."/>
            <person name="Cross I."/>
            <person name="Yadetie F."/>
            <person name="Muffato M."/>
            <person name="Louis A."/>
            <person name="Butcher S."/>
            <person name="Tsagkogeorga G."/>
            <person name="Konrad A."/>
            <person name="Singh S."/>
            <person name="Jensen M.F."/>
            <person name="Cong E.H."/>
            <person name="Eikeseth-Otteraa H."/>
            <person name="Noel B."/>
            <person name="Anthouard V."/>
            <person name="Porcel B.M."/>
            <person name="Kachouri-Lafond R."/>
            <person name="Nishino A."/>
            <person name="Ugolini M."/>
            <person name="Chourrout P."/>
            <person name="Nishida H."/>
            <person name="Aasland R."/>
            <person name="Huzurbazar S."/>
            <person name="Westhof E."/>
            <person name="Delsuc F."/>
            <person name="Lehrach H."/>
            <person name="Reinhardt R."/>
            <person name="Weissenbach J."/>
            <person name="Roy S.W."/>
            <person name="Artiguenave F."/>
            <person name="Postlethwait J.H."/>
            <person name="Manak J.R."/>
            <person name="Thompson E.M."/>
            <person name="Jaillon O."/>
            <person name="Du Pasquier L."/>
            <person name="Boudinot P."/>
            <person name="Liberles D.A."/>
            <person name="Volff J.N."/>
            <person name="Philippe H."/>
            <person name="Lenhard B."/>
            <person name="Roest Crollius H."/>
            <person name="Wincker P."/>
            <person name="Chourrout D."/>
        </authorList>
    </citation>
    <scope>NUCLEOTIDE SEQUENCE [LARGE SCALE GENOMIC DNA]</scope>
</reference>
<evidence type="ECO:0000256" key="6">
    <source>
        <dbReference type="SAM" id="Coils"/>
    </source>
</evidence>
<protein>
    <recommendedName>
        <fullName evidence="7">Protein kinase domain-containing protein</fullName>
    </recommendedName>
</protein>
<keyword evidence="6" id="KW-0175">Coiled coil</keyword>
<accession>E4XNG8</accession>
<dbReference type="PROSITE" id="PS00108">
    <property type="entry name" value="PROTEIN_KINASE_ST"/>
    <property type="match status" value="1"/>
</dbReference>
<dbReference type="InterPro" id="IPR000719">
    <property type="entry name" value="Prot_kinase_dom"/>
</dbReference>
<dbReference type="PANTHER" id="PTHR11042:SF190">
    <property type="entry name" value="MITOSIS INHIBITOR PROTEIN KINASE MIK1"/>
    <property type="match status" value="1"/>
</dbReference>
<dbReference type="PANTHER" id="PTHR11042">
    <property type="entry name" value="EUKARYOTIC TRANSLATION INITIATION FACTOR 2-ALPHA KINASE EIF2-ALPHA KINASE -RELATED"/>
    <property type="match status" value="1"/>
</dbReference>
<evidence type="ECO:0000256" key="5">
    <source>
        <dbReference type="ARBA" id="ARBA00037982"/>
    </source>
</evidence>
<evidence type="ECO:0000313" key="9">
    <source>
        <dbReference type="Proteomes" id="UP000001307"/>
    </source>
</evidence>